<sequence length="580" mass="60981">MLVVNGRLRTDLASAKAESEAQATPDAAHAPPSDTGPASAGAALLPMSNQAGDGADPRLWSNPDLLEAVVGLLPPNEVAASVRLTCKAAAARFSAPHHTTVRLWEPVPRAEFARRWCATGALRSLARAQRTRLLCLVARSGDVENLEAAVAVVGCALSAEVLKAAASAGRVEACRWLLQRDCPGQAQALEAAAEAGQEALLDLLTYNDEYLALRLAVPYAAARGGHVGLMERLLAAAGLDARSEPAPLGLLAAAAHGCDLPTLQRLHGGAPRRDDGLFAEVRDPVLQAAAGSPTRCWRAKVEWLEEWGHRPDAETAILAGVRPDAAERLLWLRQRGWPLGAAGYEAARVGNEAALRIVLEAGVGLGETAATYAARNGHLCCLRALVEHDRPLPADLLRSAAEGGRLPVLEWAAGLAAGQAAWMALGSMSVMNAAVRSGRLEVMAWLRQQAGGCLCGQAVVEAADRGSEAVLRWLLAEGCPMPETGEPYIRAASYGDLATLLVLRELGVPWAANGQTFTDAVLLKRCDVPALEALLQLGCPVHWPGVVDAARSWLLTDAVSEWLGQQEEQHQGGGGPRAGA</sequence>
<dbReference type="AlphaFoldDB" id="A0A2J7ZT37"/>
<protein>
    <recommendedName>
        <fullName evidence="4">Ankyrin repeat domain-containing protein</fullName>
    </recommendedName>
</protein>
<dbReference type="OrthoDB" id="546501at2759"/>
<organism evidence="2 3">
    <name type="scientific">Tetrabaena socialis</name>
    <dbReference type="NCBI Taxonomy" id="47790"/>
    <lineage>
        <taxon>Eukaryota</taxon>
        <taxon>Viridiplantae</taxon>
        <taxon>Chlorophyta</taxon>
        <taxon>core chlorophytes</taxon>
        <taxon>Chlorophyceae</taxon>
        <taxon>CS clade</taxon>
        <taxon>Chlamydomonadales</taxon>
        <taxon>Tetrabaenaceae</taxon>
        <taxon>Tetrabaena</taxon>
    </lineage>
</organism>
<dbReference type="Proteomes" id="UP000236333">
    <property type="component" value="Unassembled WGS sequence"/>
</dbReference>
<name>A0A2J7ZT37_9CHLO</name>
<dbReference type="EMBL" id="PGGS01000504">
    <property type="protein sequence ID" value="PNH03433.1"/>
    <property type="molecule type" value="Genomic_DNA"/>
</dbReference>
<dbReference type="InterPro" id="IPR036770">
    <property type="entry name" value="Ankyrin_rpt-contain_sf"/>
</dbReference>
<dbReference type="PANTHER" id="PTHR12393">
    <property type="entry name" value="SPHINGOMYELIN PHOSPHODIESTERASE RELATED"/>
    <property type="match status" value="1"/>
</dbReference>
<evidence type="ECO:0008006" key="4">
    <source>
        <dbReference type="Google" id="ProtNLM"/>
    </source>
</evidence>
<dbReference type="GO" id="GO:0016020">
    <property type="term" value="C:membrane"/>
    <property type="evidence" value="ECO:0007669"/>
    <property type="project" value="TreeGrafter"/>
</dbReference>
<dbReference type="Gene3D" id="1.25.40.20">
    <property type="entry name" value="Ankyrin repeat-containing domain"/>
    <property type="match status" value="1"/>
</dbReference>
<dbReference type="SUPFAM" id="SSF48403">
    <property type="entry name" value="Ankyrin repeat"/>
    <property type="match status" value="2"/>
</dbReference>
<evidence type="ECO:0000256" key="1">
    <source>
        <dbReference type="SAM" id="MobiDB-lite"/>
    </source>
</evidence>
<evidence type="ECO:0000313" key="2">
    <source>
        <dbReference type="EMBL" id="PNH03433.1"/>
    </source>
</evidence>
<dbReference type="PANTHER" id="PTHR12393:SF6">
    <property type="entry name" value="SPHINGOMYELIN PHOSPHODIESTERASE 2"/>
    <property type="match status" value="1"/>
</dbReference>
<dbReference type="GO" id="GO:0046513">
    <property type="term" value="P:ceramide biosynthetic process"/>
    <property type="evidence" value="ECO:0007669"/>
    <property type="project" value="TreeGrafter"/>
</dbReference>
<dbReference type="GO" id="GO:0071944">
    <property type="term" value="C:cell periphery"/>
    <property type="evidence" value="ECO:0007669"/>
    <property type="project" value="TreeGrafter"/>
</dbReference>
<dbReference type="GO" id="GO:0004620">
    <property type="term" value="F:phospholipase activity"/>
    <property type="evidence" value="ECO:0007669"/>
    <property type="project" value="TreeGrafter"/>
</dbReference>
<reference evidence="2 3" key="1">
    <citation type="journal article" date="2017" name="Mol. Biol. Evol.">
        <title>The 4-celled Tetrabaena socialis nuclear genome reveals the essential components for genetic control of cell number at the origin of multicellularity in the volvocine lineage.</title>
        <authorList>
            <person name="Featherston J."/>
            <person name="Arakaki Y."/>
            <person name="Hanschen E.R."/>
            <person name="Ferris P.J."/>
            <person name="Michod R.E."/>
            <person name="Olson B.J.S.C."/>
            <person name="Nozaki H."/>
            <person name="Durand P.M."/>
        </authorList>
    </citation>
    <scope>NUCLEOTIDE SEQUENCE [LARGE SCALE GENOMIC DNA]</scope>
    <source>
        <strain evidence="2 3">NIES-571</strain>
    </source>
</reference>
<accession>A0A2J7ZT37</accession>
<keyword evidence="3" id="KW-1185">Reference proteome</keyword>
<evidence type="ECO:0000313" key="3">
    <source>
        <dbReference type="Proteomes" id="UP000236333"/>
    </source>
</evidence>
<feature type="region of interest" description="Disordered" evidence="1">
    <location>
        <begin position="13"/>
        <end position="58"/>
    </location>
</feature>
<gene>
    <name evidence="2" type="ORF">TSOC_010502</name>
</gene>
<dbReference type="GO" id="GO:0030149">
    <property type="term" value="P:sphingolipid catabolic process"/>
    <property type="evidence" value="ECO:0007669"/>
    <property type="project" value="TreeGrafter"/>
</dbReference>
<comment type="caution">
    <text evidence="2">The sequence shown here is derived from an EMBL/GenBank/DDBJ whole genome shotgun (WGS) entry which is preliminary data.</text>
</comment>
<proteinExistence type="predicted"/>
<dbReference type="GO" id="GO:0005783">
    <property type="term" value="C:endoplasmic reticulum"/>
    <property type="evidence" value="ECO:0007669"/>
    <property type="project" value="TreeGrafter"/>
</dbReference>